<sequence>MRPKLSEEQLSQILFENTSQILYLTSNYIKIASQLNEYELVCPGFELLVNSEKCYCSRRARIQNIPQTDFRSFQNVLNEKNEIVPKTAENIRSQMLALVFEGDHINQCLYQNIQKQNTLERSQNAQEQSQVHSTPSQSHSGLLKLRPSHRRSSLTEERIIQMLVEDKDYHIQITQIAPNIHYLSTGQATLKAPSDELFEALDEALQIKSYAYNRLVIFLNFDEQSIIAFLKQYENELNQIAFYDLIQKYNVRCVYGNQVYSVESLKLLFDVLSSQGTKV</sequence>
<reference evidence="3 4" key="2">
    <citation type="submission" date="2024-07" db="EMBL/GenBank/DDBJ databases">
        <authorList>
            <person name="Akdeniz Z."/>
        </authorList>
    </citation>
    <scope>NUCLEOTIDE SEQUENCE [LARGE SCALE GENOMIC DNA]</scope>
</reference>
<dbReference type="EMBL" id="CAXDID020000014">
    <property type="protein sequence ID" value="CAL5982281.1"/>
    <property type="molecule type" value="Genomic_DNA"/>
</dbReference>
<evidence type="ECO:0000313" key="4">
    <source>
        <dbReference type="Proteomes" id="UP001642409"/>
    </source>
</evidence>
<feature type="region of interest" description="Disordered" evidence="1">
    <location>
        <begin position="119"/>
        <end position="150"/>
    </location>
</feature>
<comment type="caution">
    <text evidence="2">The sequence shown here is derived from an EMBL/GenBank/DDBJ whole genome shotgun (WGS) entry which is preliminary data.</text>
</comment>
<dbReference type="Proteomes" id="UP001642409">
    <property type="component" value="Unassembled WGS sequence"/>
</dbReference>
<protein>
    <submittedName>
        <fullName evidence="3">Hypothetical_protein</fullName>
    </submittedName>
</protein>
<feature type="compositionally biased region" description="Polar residues" evidence="1">
    <location>
        <begin position="119"/>
        <end position="140"/>
    </location>
</feature>
<keyword evidence="4" id="KW-1185">Reference proteome</keyword>
<evidence type="ECO:0000313" key="2">
    <source>
        <dbReference type="EMBL" id="CAI9952247.1"/>
    </source>
</evidence>
<organism evidence="2">
    <name type="scientific">Hexamita inflata</name>
    <dbReference type="NCBI Taxonomy" id="28002"/>
    <lineage>
        <taxon>Eukaryota</taxon>
        <taxon>Metamonada</taxon>
        <taxon>Diplomonadida</taxon>
        <taxon>Hexamitidae</taxon>
        <taxon>Hexamitinae</taxon>
        <taxon>Hexamita</taxon>
    </lineage>
</organism>
<name>A0AA86QFK1_9EUKA</name>
<evidence type="ECO:0000313" key="3">
    <source>
        <dbReference type="EMBL" id="CAL5982281.1"/>
    </source>
</evidence>
<dbReference type="EMBL" id="CATOUU010000831">
    <property type="protein sequence ID" value="CAI9952247.1"/>
    <property type="molecule type" value="Genomic_DNA"/>
</dbReference>
<reference evidence="2" key="1">
    <citation type="submission" date="2023-06" db="EMBL/GenBank/DDBJ databases">
        <authorList>
            <person name="Kurt Z."/>
        </authorList>
    </citation>
    <scope>NUCLEOTIDE SEQUENCE</scope>
</reference>
<accession>A0AA86QFK1</accession>
<proteinExistence type="predicted"/>
<evidence type="ECO:0000256" key="1">
    <source>
        <dbReference type="SAM" id="MobiDB-lite"/>
    </source>
</evidence>
<dbReference type="AlphaFoldDB" id="A0AA86QFK1"/>
<gene>
    <name evidence="2" type="ORF">HINF_LOCUS39892</name>
    <name evidence="3" type="ORF">HINF_LOCUS7065</name>
</gene>